<name>A0A8S2NRU2_9BILA</name>
<dbReference type="InterPro" id="IPR046347">
    <property type="entry name" value="bZIP_sf"/>
</dbReference>
<dbReference type="Proteomes" id="UP000681720">
    <property type="component" value="Unassembled WGS sequence"/>
</dbReference>
<feature type="compositionally biased region" description="Polar residues" evidence="1">
    <location>
        <begin position="439"/>
        <end position="450"/>
    </location>
</feature>
<feature type="region of interest" description="Disordered" evidence="1">
    <location>
        <begin position="165"/>
        <end position="236"/>
    </location>
</feature>
<gene>
    <name evidence="2" type="ORF">GIL414_LOCUS12346</name>
</gene>
<evidence type="ECO:0000256" key="1">
    <source>
        <dbReference type="SAM" id="MobiDB-lite"/>
    </source>
</evidence>
<comment type="caution">
    <text evidence="2">The sequence shown here is derived from an EMBL/GenBank/DDBJ whole genome shotgun (WGS) entry which is preliminary data.</text>
</comment>
<dbReference type="Gene3D" id="1.20.5.170">
    <property type="match status" value="1"/>
</dbReference>
<protein>
    <recommendedName>
        <fullName evidence="4">BZIP domain-containing protein</fullName>
    </recommendedName>
</protein>
<organism evidence="2 3">
    <name type="scientific">Rotaria magnacalcarata</name>
    <dbReference type="NCBI Taxonomy" id="392030"/>
    <lineage>
        <taxon>Eukaryota</taxon>
        <taxon>Metazoa</taxon>
        <taxon>Spiralia</taxon>
        <taxon>Gnathifera</taxon>
        <taxon>Rotifera</taxon>
        <taxon>Eurotatoria</taxon>
        <taxon>Bdelloidea</taxon>
        <taxon>Philodinida</taxon>
        <taxon>Philodinidae</taxon>
        <taxon>Rotaria</taxon>
    </lineage>
</organism>
<reference evidence="2" key="1">
    <citation type="submission" date="2021-02" db="EMBL/GenBank/DDBJ databases">
        <authorList>
            <person name="Nowell W R."/>
        </authorList>
    </citation>
    <scope>NUCLEOTIDE SEQUENCE</scope>
</reference>
<dbReference type="SUPFAM" id="SSF57959">
    <property type="entry name" value="Leucine zipper domain"/>
    <property type="match status" value="1"/>
</dbReference>
<feature type="compositionally biased region" description="Polar residues" evidence="1">
    <location>
        <begin position="187"/>
        <end position="205"/>
    </location>
</feature>
<dbReference type="AlphaFoldDB" id="A0A8S2NRU2"/>
<dbReference type="EMBL" id="CAJOBJ010004799">
    <property type="protein sequence ID" value="CAF4011684.1"/>
    <property type="molecule type" value="Genomic_DNA"/>
</dbReference>
<evidence type="ECO:0008006" key="4">
    <source>
        <dbReference type="Google" id="ProtNLM"/>
    </source>
</evidence>
<sequence length="450" mass="49860">MVALRQIEWQNRYPMDFYSQNSLGPWTPNNLEHRPMKQTRKKIDVAYENKNSSTTCENSSTSKIQTFTPTLFTMANQQQPTAEKSVQTQDSSGSTTAVFLTNNPENAATEVANTLVSMATGRQRGTTTLKQLNIINASNQSSSLPILSLADYTTSHGVPTAAALANQAKLRPRKQDNISETNDDDASMSTDDYNQTSNDSNSTIKMSRGKTNKSASTSKSKKEHPNESIQYGPILVKPRKHIAPTLANGRKSKDVVLPPDEDYKRKQRRDRNKQAAAKCQHMLLEQEGNLQRSVQTLSDRKNQLETLFHHHTCVKKLHLPMTNTTSNTLNISKADVKTIPTTTLLDSNNTKRVTINLTNAQDLFGNPSLTRTTNDASSSSSVPMITIHILPEVAQAILGSTSIDRNKLADLLQQANTTNSFITTNNNTNNHHHHITLDSMPSSNSMNRTS</sequence>
<accession>A0A8S2NRU2</accession>
<feature type="region of interest" description="Disordered" evidence="1">
    <location>
        <begin position="422"/>
        <end position="450"/>
    </location>
</feature>
<dbReference type="GO" id="GO:0003700">
    <property type="term" value="F:DNA-binding transcription factor activity"/>
    <property type="evidence" value="ECO:0007669"/>
    <property type="project" value="InterPro"/>
</dbReference>
<proteinExistence type="predicted"/>
<evidence type="ECO:0000313" key="3">
    <source>
        <dbReference type="Proteomes" id="UP000681720"/>
    </source>
</evidence>
<evidence type="ECO:0000313" key="2">
    <source>
        <dbReference type="EMBL" id="CAF4011684.1"/>
    </source>
</evidence>